<evidence type="ECO:0000313" key="6">
    <source>
        <dbReference type="Proteomes" id="UP000008827"/>
    </source>
</evidence>
<accession>A0A0R0FBR8</accession>
<dbReference type="PaxDb" id="3847-GLYMA18G11776.1"/>
<evidence type="ECO:0000256" key="1">
    <source>
        <dbReference type="ARBA" id="ARBA00022741"/>
    </source>
</evidence>
<feature type="domain" description="Protein kinase" evidence="3">
    <location>
        <begin position="1"/>
        <end position="79"/>
    </location>
</feature>
<dbReference type="Pfam" id="PF00069">
    <property type="entry name" value="Pkinase"/>
    <property type="match status" value="1"/>
</dbReference>
<keyword evidence="6" id="KW-1185">Reference proteome</keyword>
<dbReference type="AlphaFoldDB" id="A0A0R0FBR8"/>
<dbReference type="Proteomes" id="UP000008827">
    <property type="component" value="Chromosome 18"/>
</dbReference>
<dbReference type="InterPro" id="IPR050108">
    <property type="entry name" value="CDK"/>
</dbReference>
<name>A0A0R0FBR8_SOYBN</name>
<protein>
    <recommendedName>
        <fullName evidence="3">Protein kinase domain-containing protein</fullName>
    </recommendedName>
</protein>
<dbReference type="PANTHER" id="PTHR24056:SF178">
    <property type="entry name" value="CYCLIN-DEPENDENT KINASE B2-2"/>
    <property type="match status" value="1"/>
</dbReference>
<dbReference type="PROSITE" id="PS50011">
    <property type="entry name" value="PROTEIN_KINASE_DOM"/>
    <property type="match status" value="1"/>
</dbReference>
<sequence>MESECSHSSSRCLILTLWYRAPEVLLGATHYSTVNKWSVGYIFAELVTKQPLFLGDTELRQLLRIFRTTDHLSSQGSCT</sequence>
<organism evidence="4">
    <name type="scientific">Glycine max</name>
    <name type="common">Soybean</name>
    <name type="synonym">Glycine hispida</name>
    <dbReference type="NCBI Taxonomy" id="3847"/>
    <lineage>
        <taxon>Eukaryota</taxon>
        <taxon>Viridiplantae</taxon>
        <taxon>Streptophyta</taxon>
        <taxon>Embryophyta</taxon>
        <taxon>Tracheophyta</taxon>
        <taxon>Spermatophyta</taxon>
        <taxon>Magnoliopsida</taxon>
        <taxon>eudicotyledons</taxon>
        <taxon>Gunneridae</taxon>
        <taxon>Pentapetalae</taxon>
        <taxon>rosids</taxon>
        <taxon>fabids</taxon>
        <taxon>Fabales</taxon>
        <taxon>Fabaceae</taxon>
        <taxon>Papilionoideae</taxon>
        <taxon>50 kb inversion clade</taxon>
        <taxon>NPAAA clade</taxon>
        <taxon>indigoferoid/millettioid clade</taxon>
        <taxon>Phaseoleae</taxon>
        <taxon>Glycine</taxon>
        <taxon>Glycine subgen. Soja</taxon>
    </lineage>
</organism>
<dbReference type="InterPro" id="IPR000719">
    <property type="entry name" value="Prot_kinase_dom"/>
</dbReference>
<keyword evidence="2" id="KW-0067">ATP-binding</keyword>
<reference evidence="5" key="2">
    <citation type="submission" date="2018-02" db="UniProtKB">
        <authorList>
            <consortium name="EnsemblPlants"/>
        </authorList>
    </citation>
    <scope>IDENTIFICATION</scope>
    <source>
        <strain evidence="5">Williams 82</strain>
    </source>
</reference>
<dbReference type="SMR" id="A0A0R0FBR8"/>
<dbReference type="EMBL" id="CM000851">
    <property type="protein sequence ID" value="KRH00073.1"/>
    <property type="molecule type" value="Genomic_DNA"/>
</dbReference>
<dbReference type="InterPro" id="IPR011009">
    <property type="entry name" value="Kinase-like_dom_sf"/>
</dbReference>
<evidence type="ECO:0000259" key="3">
    <source>
        <dbReference type="PROSITE" id="PS50011"/>
    </source>
</evidence>
<evidence type="ECO:0000256" key="2">
    <source>
        <dbReference type="ARBA" id="ARBA00022840"/>
    </source>
</evidence>
<reference evidence="4" key="3">
    <citation type="submission" date="2018-07" db="EMBL/GenBank/DDBJ databases">
        <title>WGS assembly of Glycine max.</title>
        <authorList>
            <person name="Schmutz J."/>
            <person name="Cannon S."/>
            <person name="Schlueter J."/>
            <person name="Ma J."/>
            <person name="Mitros T."/>
            <person name="Nelson W."/>
            <person name="Hyten D."/>
            <person name="Song Q."/>
            <person name="Thelen J."/>
            <person name="Cheng J."/>
            <person name="Xu D."/>
            <person name="Hellsten U."/>
            <person name="May G."/>
            <person name="Yu Y."/>
            <person name="Sakurai T."/>
            <person name="Umezawa T."/>
            <person name="Bhattacharyya M."/>
            <person name="Sandhu D."/>
            <person name="Valliyodan B."/>
            <person name="Lindquist E."/>
            <person name="Peto M."/>
            <person name="Grant D."/>
            <person name="Shu S."/>
            <person name="Goodstein D."/>
            <person name="Barry K."/>
            <person name="Futrell-Griggs M."/>
            <person name="Abernathy B."/>
            <person name="Du J."/>
            <person name="Tian Z."/>
            <person name="Zhu L."/>
            <person name="Gill N."/>
            <person name="Joshi T."/>
            <person name="Libault M."/>
            <person name="Sethuraman A."/>
            <person name="Zhang X."/>
            <person name="Shinozaki K."/>
            <person name="Nguyen H."/>
            <person name="Wing R."/>
            <person name="Cregan P."/>
            <person name="Specht J."/>
            <person name="Grimwood J."/>
            <person name="Rokhsar D."/>
            <person name="Stacey G."/>
            <person name="Shoemaker R."/>
            <person name="Jackson S."/>
        </authorList>
    </citation>
    <scope>NUCLEOTIDE SEQUENCE</scope>
    <source>
        <tissue evidence="4">Callus</tissue>
    </source>
</reference>
<reference evidence="4 5" key="1">
    <citation type="journal article" date="2010" name="Nature">
        <title>Genome sequence of the palaeopolyploid soybean.</title>
        <authorList>
            <person name="Schmutz J."/>
            <person name="Cannon S.B."/>
            <person name="Schlueter J."/>
            <person name="Ma J."/>
            <person name="Mitros T."/>
            <person name="Nelson W."/>
            <person name="Hyten D.L."/>
            <person name="Song Q."/>
            <person name="Thelen J.J."/>
            <person name="Cheng J."/>
            <person name="Xu D."/>
            <person name="Hellsten U."/>
            <person name="May G.D."/>
            <person name="Yu Y."/>
            <person name="Sakurai T."/>
            <person name="Umezawa T."/>
            <person name="Bhattacharyya M.K."/>
            <person name="Sandhu D."/>
            <person name="Valliyodan B."/>
            <person name="Lindquist E."/>
            <person name="Peto M."/>
            <person name="Grant D."/>
            <person name="Shu S."/>
            <person name="Goodstein D."/>
            <person name="Barry K."/>
            <person name="Futrell-Griggs M."/>
            <person name="Abernathy B."/>
            <person name="Du J."/>
            <person name="Tian Z."/>
            <person name="Zhu L."/>
            <person name="Gill N."/>
            <person name="Joshi T."/>
            <person name="Libault M."/>
            <person name="Sethuraman A."/>
            <person name="Zhang X.-C."/>
            <person name="Shinozaki K."/>
            <person name="Nguyen H.T."/>
            <person name="Wing R.A."/>
            <person name="Cregan P."/>
            <person name="Specht J."/>
            <person name="Grimwood J."/>
            <person name="Rokhsar D."/>
            <person name="Stacey G."/>
            <person name="Shoemaker R.C."/>
            <person name="Jackson S.A."/>
        </authorList>
    </citation>
    <scope>NUCLEOTIDE SEQUENCE [LARGE SCALE GENOMIC DNA]</scope>
    <source>
        <strain evidence="5">cv. Williams 82</strain>
        <tissue evidence="4">Callus</tissue>
    </source>
</reference>
<dbReference type="EnsemblPlants" id="KRH00073">
    <property type="protein sequence ID" value="KRH00073"/>
    <property type="gene ID" value="GLYMA_18G190400"/>
</dbReference>
<dbReference type="Gene3D" id="1.10.510.10">
    <property type="entry name" value="Transferase(Phosphotransferase) domain 1"/>
    <property type="match status" value="1"/>
</dbReference>
<dbReference type="SUPFAM" id="SSF56112">
    <property type="entry name" value="Protein kinase-like (PK-like)"/>
    <property type="match status" value="1"/>
</dbReference>
<dbReference type="Gramene" id="KRH00073">
    <property type="protein sequence ID" value="KRH00073"/>
    <property type="gene ID" value="GLYMA_18G190400"/>
</dbReference>
<proteinExistence type="predicted"/>
<keyword evidence="1" id="KW-0547">Nucleotide-binding</keyword>
<gene>
    <name evidence="4" type="ORF">GLYMA_18G190400</name>
</gene>
<evidence type="ECO:0000313" key="4">
    <source>
        <dbReference type="EMBL" id="KRH00073.1"/>
    </source>
</evidence>
<evidence type="ECO:0000313" key="5">
    <source>
        <dbReference type="EnsemblPlants" id="KRH00073"/>
    </source>
</evidence>
<dbReference type="PANTHER" id="PTHR24056">
    <property type="entry name" value="CELL DIVISION PROTEIN KINASE"/>
    <property type="match status" value="1"/>
</dbReference>
<dbReference type="GO" id="GO:0004672">
    <property type="term" value="F:protein kinase activity"/>
    <property type="evidence" value="ECO:0007669"/>
    <property type="project" value="InterPro"/>
</dbReference>
<dbReference type="GO" id="GO:0005524">
    <property type="term" value="F:ATP binding"/>
    <property type="evidence" value="ECO:0007669"/>
    <property type="project" value="UniProtKB-KW"/>
</dbReference>
<dbReference type="ExpressionAtlas" id="A0A0R0FBR8">
    <property type="expression patterns" value="baseline and differential"/>
</dbReference>